<evidence type="ECO:0000256" key="1">
    <source>
        <dbReference type="PROSITE-ProRule" id="PRU00277"/>
    </source>
</evidence>
<accession>A0A0F7U646</accession>
<feature type="compositionally biased region" description="Basic and acidic residues" evidence="2">
    <location>
        <begin position="218"/>
        <end position="227"/>
    </location>
</feature>
<dbReference type="AlphaFoldDB" id="A0A0F7U646"/>
<dbReference type="Gene3D" id="3.10.50.40">
    <property type="match status" value="1"/>
</dbReference>
<feature type="compositionally biased region" description="Basic and acidic residues" evidence="2">
    <location>
        <begin position="172"/>
        <end position="206"/>
    </location>
</feature>
<evidence type="ECO:0000256" key="3">
    <source>
        <dbReference type="SAM" id="Phobius"/>
    </source>
</evidence>
<feature type="domain" description="PPIase FKBP-type" evidence="4">
    <location>
        <begin position="460"/>
        <end position="546"/>
    </location>
</feature>
<evidence type="ECO:0000256" key="2">
    <source>
        <dbReference type="SAM" id="MobiDB-lite"/>
    </source>
</evidence>
<keyword evidence="3" id="KW-0472">Membrane</keyword>
<dbReference type="GO" id="GO:0003755">
    <property type="term" value="F:peptidyl-prolyl cis-trans isomerase activity"/>
    <property type="evidence" value="ECO:0007669"/>
    <property type="project" value="UniProtKB-KW"/>
</dbReference>
<keyword evidence="3" id="KW-1133">Transmembrane helix</keyword>
<dbReference type="InterPro" id="IPR000774">
    <property type="entry name" value="PPIase_FKBP_N"/>
</dbReference>
<organism evidence="5">
    <name type="scientific">Neospora caninum (strain Liverpool)</name>
    <dbReference type="NCBI Taxonomy" id="572307"/>
    <lineage>
        <taxon>Eukaryota</taxon>
        <taxon>Sar</taxon>
        <taxon>Alveolata</taxon>
        <taxon>Apicomplexa</taxon>
        <taxon>Conoidasida</taxon>
        <taxon>Coccidia</taxon>
        <taxon>Eucoccidiorida</taxon>
        <taxon>Eimeriorina</taxon>
        <taxon>Sarcocystidae</taxon>
        <taxon>Neospora</taxon>
    </lineage>
</organism>
<dbReference type="InterPro" id="IPR046357">
    <property type="entry name" value="PPIase_dom_sf"/>
</dbReference>
<feature type="transmembrane region" description="Helical" evidence="3">
    <location>
        <begin position="17"/>
        <end position="38"/>
    </location>
</feature>
<protein>
    <recommendedName>
        <fullName evidence="1">peptidylprolyl isomerase</fullName>
        <ecNumber evidence="1">5.2.1.8</ecNumber>
    </recommendedName>
</protein>
<evidence type="ECO:0000313" key="5">
    <source>
        <dbReference type="EMBL" id="CEL65268.1"/>
    </source>
</evidence>
<feature type="compositionally biased region" description="Basic and acidic residues" evidence="2">
    <location>
        <begin position="236"/>
        <end position="262"/>
    </location>
</feature>
<feature type="region of interest" description="Disordered" evidence="2">
    <location>
        <begin position="151"/>
        <end position="264"/>
    </location>
</feature>
<name>A0A0F7U646_NEOCL</name>
<reference evidence="5" key="1">
    <citation type="journal article" date="2015" name="PLoS ONE">
        <title>Comprehensive Evaluation of Toxoplasma gondii VEG and Neospora caninum LIV Genomes with Tachyzoite Stage Transcriptome and Proteome Defines Novel Transcript Features.</title>
        <authorList>
            <person name="Ramaprasad A."/>
            <person name="Mourier T."/>
            <person name="Naeem R."/>
            <person name="Malas T.B."/>
            <person name="Moussa E."/>
            <person name="Panigrahi A."/>
            <person name="Vermont S.J."/>
            <person name="Otto T.D."/>
            <person name="Wastling J."/>
            <person name="Pain A."/>
        </authorList>
    </citation>
    <scope>NUCLEOTIDE SEQUENCE</scope>
    <source>
        <strain evidence="5">Liverpool</strain>
    </source>
</reference>
<dbReference type="EMBL" id="LN714478">
    <property type="protein sequence ID" value="CEL65268.1"/>
    <property type="molecule type" value="Genomic_DNA"/>
</dbReference>
<dbReference type="GO" id="GO:0006457">
    <property type="term" value="P:protein folding"/>
    <property type="evidence" value="ECO:0007669"/>
    <property type="project" value="InterPro"/>
</dbReference>
<dbReference type="EC" id="5.2.1.8" evidence="1"/>
<dbReference type="InterPro" id="IPR001179">
    <property type="entry name" value="PPIase_FKBP_dom"/>
</dbReference>
<gene>
    <name evidence="5" type="ORF">BN1204_011230</name>
</gene>
<feature type="compositionally biased region" description="Basic and acidic residues" evidence="2">
    <location>
        <begin position="565"/>
        <end position="579"/>
    </location>
</feature>
<keyword evidence="1" id="KW-0697">Rotamase</keyword>
<evidence type="ECO:0000259" key="4">
    <source>
        <dbReference type="PROSITE" id="PS50059"/>
    </source>
</evidence>
<dbReference type="SUPFAM" id="SSF54534">
    <property type="entry name" value="FKBP-like"/>
    <property type="match status" value="1"/>
</dbReference>
<keyword evidence="3" id="KW-0812">Transmembrane</keyword>
<sequence length="611" mass="67945">MASSPCVSPPFSPSLRFLPPVFLVALPRFCIVACLLAATGLSRAQSSCAFLAPSLPAALSPLFLSGVFPTLLRAGAVFEEYAELDETGEQSHHRRKRIDPSLPHFEARSAVSVGADGGKSLFSWDSYHSRVLTCEACQCLSRLVLERLNGNEEGSHTETGSEDGARTGTESEGGKGGKPEQGEGERQTAQNRKEGTDESPRRERQSEAAAGKESGPASERERRESAKNHRGGGAEAGDRNSTEVRKERTRTTPEEKRKAEKEKRRRIERAIAIDEALEPHNLCSFGYWKPYADKTEDLTVREMQSACRVLLASESERVASFLEAHPEATPRSLSEFLCLPHHCAALWGEDDLPEKRETQADRNLRLGRAFLQWNREQPGIIETDSGLQFRILKPNRDHRARHPKSLHSNDVLCLMLELSFLSSLETSRACSLLSSSTHGFQVSPPYLSIFCGVFLSRSERDLIHMHYLGKRLNGETFQNTFRRGHAAVVELGKLVPGWQEALKILKTGEEMHAYLPAEIAFGELGLEGKIGPNEVLLLHIRLEYVEFHEHIPPHYGSVVPSPRPEFIEKKKREGREKSNQKQKATGAADANGTDEENEGAARAPERRHTEL</sequence>
<comment type="catalytic activity">
    <reaction evidence="1">
        <text>[protein]-peptidylproline (omega=180) = [protein]-peptidylproline (omega=0)</text>
        <dbReference type="Rhea" id="RHEA:16237"/>
        <dbReference type="Rhea" id="RHEA-COMP:10747"/>
        <dbReference type="Rhea" id="RHEA-COMP:10748"/>
        <dbReference type="ChEBI" id="CHEBI:83833"/>
        <dbReference type="ChEBI" id="CHEBI:83834"/>
        <dbReference type="EC" id="5.2.1.8"/>
    </reaction>
</comment>
<proteinExistence type="predicted"/>
<feature type="region of interest" description="Disordered" evidence="2">
    <location>
        <begin position="553"/>
        <end position="611"/>
    </location>
</feature>
<keyword evidence="1 5" id="KW-0413">Isomerase</keyword>
<feature type="transmembrane region" description="Helical" evidence="3">
    <location>
        <begin position="50"/>
        <end position="72"/>
    </location>
</feature>
<dbReference type="Pfam" id="PF01346">
    <property type="entry name" value="FKBP_N"/>
    <property type="match status" value="1"/>
</dbReference>
<dbReference type="Pfam" id="PF00254">
    <property type="entry name" value="FKBP_C"/>
    <property type="match status" value="1"/>
</dbReference>
<dbReference type="PROSITE" id="PS50059">
    <property type="entry name" value="FKBP_PPIASE"/>
    <property type="match status" value="1"/>
</dbReference>